<feature type="active site" description="Proton acceptor" evidence="11">
    <location>
        <position position="317"/>
    </location>
</feature>
<dbReference type="InterPro" id="IPR023195">
    <property type="entry name" value="Nict_dMeBzImd_PRibTrfase_N"/>
</dbReference>
<dbReference type="AlphaFoldDB" id="A0A1H8AE95"/>
<name>A0A1H8AE95_9BACL</name>
<dbReference type="SUPFAM" id="SSF52733">
    <property type="entry name" value="Nicotinate mononucleotide:5,6-dimethylbenzimidazole phosphoribosyltransferase (CobT)"/>
    <property type="match status" value="1"/>
</dbReference>
<dbReference type="EC" id="2.4.2.21" evidence="4 11"/>
<dbReference type="GO" id="GO:0008939">
    <property type="term" value="F:nicotinate-nucleotide-dimethylbenzimidazole phosphoribosyltransferase activity"/>
    <property type="evidence" value="ECO:0007669"/>
    <property type="project" value="UniProtKB-UniRule"/>
</dbReference>
<evidence type="ECO:0000256" key="11">
    <source>
        <dbReference type="HAMAP-Rule" id="MF_00230"/>
    </source>
</evidence>
<dbReference type="STRING" id="1173111.SAMN05444955_101103"/>
<dbReference type="InterPro" id="IPR017846">
    <property type="entry name" value="Nict_dMeBzImd_PRibTrfase_bact"/>
</dbReference>
<evidence type="ECO:0000256" key="2">
    <source>
        <dbReference type="ARBA" id="ARBA00005049"/>
    </source>
</evidence>
<evidence type="ECO:0000256" key="5">
    <source>
        <dbReference type="ARBA" id="ARBA00015486"/>
    </source>
</evidence>
<dbReference type="Gene3D" id="1.10.1610.10">
    <property type="match status" value="1"/>
</dbReference>
<protein>
    <recommendedName>
        <fullName evidence="5 11">Nicotinate-nucleotide--dimethylbenzimidazole phosphoribosyltransferase</fullName>
        <shortName evidence="11">NN:DBI PRT</shortName>
        <ecNumber evidence="4 11">2.4.2.21</ecNumber>
    </recommendedName>
    <alternativeName>
        <fullName evidence="9 11">N(1)-alpha-phosphoribosyltransferase</fullName>
    </alternativeName>
</protein>
<comment type="pathway">
    <text evidence="2 11">Nucleoside biosynthesis; alpha-ribazole biosynthesis; alpha-ribazole from 5,6-dimethylbenzimidazole: step 1/2.</text>
</comment>
<evidence type="ECO:0000256" key="4">
    <source>
        <dbReference type="ARBA" id="ARBA00011991"/>
    </source>
</evidence>
<evidence type="ECO:0000313" key="13">
    <source>
        <dbReference type="Proteomes" id="UP000199695"/>
    </source>
</evidence>
<proteinExistence type="inferred from homology"/>
<dbReference type="InterPro" id="IPR036087">
    <property type="entry name" value="Nict_dMeBzImd_PRibTrfase_sf"/>
</dbReference>
<accession>A0A1H8AE95</accession>
<comment type="catalytic activity">
    <reaction evidence="10 11">
        <text>5,6-dimethylbenzimidazole + nicotinate beta-D-ribonucleotide = alpha-ribazole 5'-phosphate + nicotinate + H(+)</text>
        <dbReference type="Rhea" id="RHEA:11196"/>
        <dbReference type="ChEBI" id="CHEBI:15378"/>
        <dbReference type="ChEBI" id="CHEBI:15890"/>
        <dbReference type="ChEBI" id="CHEBI:32544"/>
        <dbReference type="ChEBI" id="CHEBI:57502"/>
        <dbReference type="ChEBI" id="CHEBI:57918"/>
        <dbReference type="EC" id="2.4.2.21"/>
    </reaction>
</comment>
<evidence type="ECO:0000256" key="10">
    <source>
        <dbReference type="ARBA" id="ARBA00047340"/>
    </source>
</evidence>
<evidence type="ECO:0000256" key="1">
    <source>
        <dbReference type="ARBA" id="ARBA00002197"/>
    </source>
</evidence>
<keyword evidence="7 11" id="KW-0328">Glycosyltransferase</keyword>
<dbReference type="PANTHER" id="PTHR43463:SF1">
    <property type="entry name" value="NICOTINATE-NUCLEOTIDE--DIMETHYLBENZIMIDAZOLE PHOSPHORIBOSYLTRANSFERASE"/>
    <property type="match status" value="1"/>
</dbReference>
<dbReference type="Proteomes" id="UP000199695">
    <property type="component" value="Unassembled WGS sequence"/>
</dbReference>
<comment type="function">
    <text evidence="1 11">Catalyzes the synthesis of alpha-ribazole-5'-phosphate from nicotinate mononucleotide (NAMN) and 5,6-dimethylbenzimidazole (DMB).</text>
</comment>
<dbReference type="NCBIfam" id="TIGR03160">
    <property type="entry name" value="cobT_DBIPRT"/>
    <property type="match status" value="1"/>
</dbReference>
<dbReference type="HAMAP" id="MF_00230">
    <property type="entry name" value="CobT"/>
    <property type="match status" value="1"/>
</dbReference>
<reference evidence="12 13" key="1">
    <citation type="submission" date="2016-10" db="EMBL/GenBank/DDBJ databases">
        <authorList>
            <person name="de Groot N.N."/>
        </authorList>
    </citation>
    <scope>NUCLEOTIDE SEQUENCE [LARGE SCALE GENOMIC DNA]</scope>
    <source>
        <strain evidence="12 13">DSM 46701</strain>
    </source>
</reference>
<gene>
    <name evidence="11" type="primary">cobT</name>
    <name evidence="12" type="ORF">SAMN05444955_101103</name>
</gene>
<dbReference type="NCBIfam" id="NF000996">
    <property type="entry name" value="PRK00105.1"/>
    <property type="match status" value="1"/>
</dbReference>
<evidence type="ECO:0000256" key="8">
    <source>
        <dbReference type="ARBA" id="ARBA00022679"/>
    </source>
</evidence>
<evidence type="ECO:0000256" key="9">
    <source>
        <dbReference type="ARBA" id="ARBA00030686"/>
    </source>
</evidence>
<organism evidence="12 13">
    <name type="scientific">Lihuaxuella thermophila</name>
    <dbReference type="NCBI Taxonomy" id="1173111"/>
    <lineage>
        <taxon>Bacteria</taxon>
        <taxon>Bacillati</taxon>
        <taxon>Bacillota</taxon>
        <taxon>Bacilli</taxon>
        <taxon>Bacillales</taxon>
        <taxon>Thermoactinomycetaceae</taxon>
        <taxon>Lihuaxuella</taxon>
    </lineage>
</organism>
<dbReference type="FunFam" id="3.40.50.10210:FF:000001">
    <property type="entry name" value="Nicotinate-nucleotide--dimethylbenzimidazole phosphoribosyltransferase"/>
    <property type="match status" value="1"/>
</dbReference>
<evidence type="ECO:0000256" key="6">
    <source>
        <dbReference type="ARBA" id="ARBA00022573"/>
    </source>
</evidence>
<dbReference type="Gene3D" id="3.40.50.10210">
    <property type="match status" value="1"/>
</dbReference>
<dbReference type="CDD" id="cd02439">
    <property type="entry name" value="DMB-PRT_CobT"/>
    <property type="match status" value="1"/>
</dbReference>
<evidence type="ECO:0000256" key="3">
    <source>
        <dbReference type="ARBA" id="ARBA00007110"/>
    </source>
</evidence>
<comment type="similarity">
    <text evidence="3 11">Belongs to the CobT family.</text>
</comment>
<dbReference type="OrthoDB" id="9781491at2"/>
<evidence type="ECO:0000256" key="7">
    <source>
        <dbReference type="ARBA" id="ARBA00022676"/>
    </source>
</evidence>
<dbReference type="UniPathway" id="UPA00061">
    <property type="reaction ID" value="UER00516"/>
</dbReference>
<dbReference type="RefSeq" id="WP_089964415.1">
    <property type="nucleotide sequence ID" value="NZ_FOCQ01000001.1"/>
</dbReference>
<dbReference type="Pfam" id="PF02277">
    <property type="entry name" value="DBI_PRT"/>
    <property type="match status" value="1"/>
</dbReference>
<dbReference type="GO" id="GO:0009236">
    <property type="term" value="P:cobalamin biosynthetic process"/>
    <property type="evidence" value="ECO:0007669"/>
    <property type="project" value="UniProtKB-UniRule"/>
</dbReference>
<keyword evidence="6 11" id="KW-0169">Cobalamin biosynthesis</keyword>
<keyword evidence="8 11" id="KW-0808">Transferase</keyword>
<dbReference type="InterPro" id="IPR003200">
    <property type="entry name" value="Nict_dMeBzImd_PRibTrfase"/>
</dbReference>
<sequence length="350" mass="36972">MQHTRSPFRPIPDICKEVQEETRKHMNQLTKPTGSLGCLEELVIRLAGITGEKIPDVSRKAVVVMCGDHGVAREGVSAYPQEVTGLMIHNFVRGGAAVNVLARQANAEVHVVDVGSLLAEVPEGVINRKVRLGTDNFAERPAMSEEEATEAIRAGIEIVGQLRQKGVQLLAVGEMGIGNTTAGTAIAAALTGQPAAALTGTGTGIRQEGLQRKIRVIEQALEKHRLSAERPLDVLSKVGGLEIAGMVGCFIGAAQERIPAVMDGLISTAAALIAVKLDPKVLPYLFASHLSVEPGHRVLLDALGLEPLLHARMRLGEASGAALSFPIFDAAVAIAREMATFADLGLPDPE</sequence>
<keyword evidence="13" id="KW-1185">Reference proteome</keyword>
<evidence type="ECO:0000313" key="12">
    <source>
        <dbReference type="EMBL" id="SEM69050.1"/>
    </source>
</evidence>
<dbReference type="EMBL" id="FOCQ01000001">
    <property type="protein sequence ID" value="SEM69050.1"/>
    <property type="molecule type" value="Genomic_DNA"/>
</dbReference>
<dbReference type="PANTHER" id="PTHR43463">
    <property type="entry name" value="NICOTINATE-NUCLEOTIDE--DIMETHYLBENZIMIDAZOLE PHOSPHORIBOSYLTRANSFERASE"/>
    <property type="match status" value="1"/>
</dbReference>